<dbReference type="PANTHER" id="PTHR10509:SF14">
    <property type="entry name" value="CAFFEOYL-COA O-METHYLTRANSFERASE 3-RELATED"/>
    <property type="match status" value="1"/>
</dbReference>
<dbReference type="GO" id="GO:0008171">
    <property type="term" value="F:O-methyltransferase activity"/>
    <property type="evidence" value="ECO:0007669"/>
    <property type="project" value="InterPro"/>
</dbReference>
<reference evidence="4 5" key="1">
    <citation type="journal article" date="2013" name="BMC Genomics">
        <title>Comparison of the complete genome sequence of two closely related isolates of 'Candidatus Phytoplasma australiense' reveals genome plasticity.</title>
        <authorList>
            <person name="Andersen M.T."/>
            <person name="Liefting L.W."/>
            <person name="Havukkala I."/>
            <person name="Beever R.E."/>
        </authorList>
    </citation>
    <scope>NUCLEOTIDE SEQUENCE [LARGE SCALE GENOMIC DNA]</scope>
    <source>
        <strain evidence="4 5">NZSb11</strain>
    </source>
</reference>
<evidence type="ECO:0000256" key="2">
    <source>
        <dbReference type="ARBA" id="ARBA00022679"/>
    </source>
</evidence>
<protein>
    <submittedName>
        <fullName evidence="4">O-Methyltransferase Family Protein</fullName>
    </submittedName>
</protein>
<dbReference type="PANTHER" id="PTHR10509">
    <property type="entry name" value="O-METHYLTRANSFERASE-RELATED"/>
    <property type="match status" value="1"/>
</dbReference>
<dbReference type="OrthoDB" id="9799672at2"/>
<keyword evidence="3" id="KW-0949">S-adenosyl-L-methionine</keyword>
<proteinExistence type="predicted"/>
<organism evidence="4 5">
    <name type="scientific">Strawberry lethal yellows phytoplasma (CPA) str. NZSb11</name>
    <dbReference type="NCBI Taxonomy" id="980422"/>
    <lineage>
        <taxon>Bacteria</taxon>
        <taxon>Bacillati</taxon>
        <taxon>Mycoplasmatota</taxon>
        <taxon>Mollicutes</taxon>
        <taxon>Acholeplasmatales</taxon>
        <taxon>Acholeplasmataceae</taxon>
        <taxon>Candidatus Phytoplasma</taxon>
        <taxon>16SrXII (Stolbur group)</taxon>
    </lineage>
</organism>
<dbReference type="InterPro" id="IPR029063">
    <property type="entry name" value="SAM-dependent_MTases_sf"/>
</dbReference>
<dbReference type="InterPro" id="IPR002935">
    <property type="entry name" value="SAM_O-MeTrfase"/>
</dbReference>
<dbReference type="RefSeq" id="WP_015637825.1">
    <property type="nucleotide sequence ID" value="NC_021236.1"/>
</dbReference>
<gene>
    <name evidence="4" type="primary">smtA</name>
    <name evidence="4" type="ORF">SLY_0293</name>
</gene>
<dbReference type="Proteomes" id="UP000013941">
    <property type="component" value="Chromosome"/>
</dbReference>
<dbReference type="AlphaFoldDB" id="R4RLK3"/>
<evidence type="ECO:0000256" key="3">
    <source>
        <dbReference type="ARBA" id="ARBA00022691"/>
    </source>
</evidence>
<dbReference type="Pfam" id="PF01596">
    <property type="entry name" value="Methyltransf_3"/>
    <property type="match status" value="1"/>
</dbReference>
<dbReference type="GO" id="GO:0008757">
    <property type="term" value="F:S-adenosylmethionine-dependent methyltransferase activity"/>
    <property type="evidence" value="ECO:0007669"/>
    <property type="project" value="TreeGrafter"/>
</dbReference>
<name>R4RLK3_PHYAS</name>
<dbReference type="HOGENOM" id="CLU_067676_4_0_14"/>
<evidence type="ECO:0000256" key="1">
    <source>
        <dbReference type="ARBA" id="ARBA00022603"/>
    </source>
</evidence>
<dbReference type="PATRIC" id="fig|980422.3.peg.274"/>
<dbReference type="SUPFAM" id="SSF53335">
    <property type="entry name" value="S-adenosyl-L-methionine-dependent methyltransferases"/>
    <property type="match status" value="1"/>
</dbReference>
<dbReference type="KEGG" id="nzs:SLY_0293"/>
<evidence type="ECO:0000313" key="4">
    <source>
        <dbReference type="EMBL" id="AGL90215.1"/>
    </source>
</evidence>
<evidence type="ECO:0000313" key="5">
    <source>
        <dbReference type="Proteomes" id="UP000013941"/>
    </source>
</evidence>
<dbReference type="Gene3D" id="3.40.50.150">
    <property type="entry name" value="Vaccinia Virus protein VP39"/>
    <property type="match status" value="1"/>
</dbReference>
<dbReference type="GO" id="GO:0032259">
    <property type="term" value="P:methylation"/>
    <property type="evidence" value="ECO:0007669"/>
    <property type="project" value="UniProtKB-KW"/>
</dbReference>
<dbReference type="EMBL" id="CP002548">
    <property type="protein sequence ID" value="AGL90215.1"/>
    <property type="molecule type" value="Genomic_DNA"/>
</dbReference>
<keyword evidence="2 4" id="KW-0808">Transferase</keyword>
<sequence>MMFHKEKYLQKLKKYAQENNIPIIKNKSLDFLLQIINQFKIQNILEIGTAIGYSALSMSFENTQIDTLERDYLNYHLAKNFLQKTPFKINVIWTEALIYPINKLKKYDLIFIDAAKAQYKKIFVKFCSLLNPQGIIICDNLHLSCFRNEKSTAKQKGIFKKMQDFEIFLQNHPDFQTVFKNIDDGLSISYKITDKIKIN</sequence>
<keyword evidence="5" id="KW-1185">Reference proteome</keyword>
<accession>R4RLK3</accession>
<dbReference type="InterPro" id="IPR050362">
    <property type="entry name" value="Cation-dep_OMT"/>
</dbReference>
<keyword evidence="1 4" id="KW-0489">Methyltransferase</keyword>